<dbReference type="GO" id="GO:0005737">
    <property type="term" value="C:cytoplasm"/>
    <property type="evidence" value="ECO:0007669"/>
    <property type="project" value="TreeGrafter"/>
</dbReference>
<reference evidence="4" key="1">
    <citation type="submission" date="2014-06" db="EMBL/GenBank/DDBJ databases">
        <authorList>
            <person name="Aslett M."/>
            <person name="De Silva N."/>
        </authorList>
    </citation>
    <scope>NUCLEOTIDE SEQUENCE [LARGE SCALE GENOMIC DNA]</scope>
    <source>
        <strain evidence="4">Bond</strain>
    </source>
</reference>
<dbReference type="Gene3D" id="1.10.287.110">
    <property type="entry name" value="DnaJ domain"/>
    <property type="match status" value="1"/>
</dbReference>
<dbReference type="OMA" id="WLDLWSK"/>
<dbReference type="GO" id="GO:0031072">
    <property type="term" value="F:heat shock protein binding"/>
    <property type="evidence" value="ECO:0007669"/>
    <property type="project" value="TreeGrafter"/>
</dbReference>
<dbReference type="PANTHER" id="PTHR44144:SF1">
    <property type="entry name" value="DNAJ HOMOLOG SUBFAMILY C MEMBER 9"/>
    <property type="match status" value="1"/>
</dbReference>
<feature type="domain" description="J" evidence="2">
    <location>
        <begin position="5"/>
        <end position="75"/>
    </location>
</feature>
<dbReference type="STRING" id="5866.A0A061D3P9"/>
<dbReference type="SMART" id="SM00271">
    <property type="entry name" value="DnaJ"/>
    <property type="match status" value="1"/>
</dbReference>
<dbReference type="PROSITE" id="PS50076">
    <property type="entry name" value="DNAJ_2"/>
    <property type="match status" value="1"/>
</dbReference>
<dbReference type="AlphaFoldDB" id="A0A061D3P9"/>
<sequence length="251" mass="28597">MGNGKLYEILGVESSASTRDIVKAYRIAALKTHPDKLAGLSEEEREKASASFVQLQHAYEILKDEERRKQYDDFGSVTEGWEGEEQAAFAAAYEYYKGPISSEDIDDFCATYKHSQAEEEDLLEYYKKHDGDIIDILSYIPLSEAGDLDRFVKFYQDKIESKDLESTKRFAKTSSAKSVKEIKQKYKKSMQRESKRAKSSGSFEELTAQILVSAAAKKPHEPQANRKKRQNDFTSLIGDLEKKYGAKKLKK</sequence>
<proteinExistence type="predicted"/>
<dbReference type="VEuPathDB" id="PiroplasmaDB:BBBOND_0203660"/>
<name>A0A061D3P9_BABBI</name>
<gene>
    <name evidence="3" type="ORF">BBBOND_0203660</name>
</gene>
<dbReference type="CDD" id="cd06257">
    <property type="entry name" value="DnaJ"/>
    <property type="match status" value="1"/>
</dbReference>
<dbReference type="InterPro" id="IPR018253">
    <property type="entry name" value="DnaJ_domain_CS"/>
</dbReference>
<dbReference type="RefSeq" id="XP_012767394.1">
    <property type="nucleotide sequence ID" value="XM_012911940.1"/>
</dbReference>
<dbReference type="Pfam" id="PF23302">
    <property type="entry name" value="HTH_DNAJC9"/>
    <property type="match status" value="1"/>
</dbReference>
<protein>
    <submittedName>
        <fullName evidence="3">DnaJ protein, putative</fullName>
    </submittedName>
</protein>
<organism evidence="3 4">
    <name type="scientific">Babesia bigemina</name>
    <dbReference type="NCBI Taxonomy" id="5866"/>
    <lineage>
        <taxon>Eukaryota</taxon>
        <taxon>Sar</taxon>
        <taxon>Alveolata</taxon>
        <taxon>Apicomplexa</taxon>
        <taxon>Aconoidasida</taxon>
        <taxon>Piroplasmida</taxon>
        <taxon>Babesiidae</taxon>
        <taxon>Babesia</taxon>
    </lineage>
</organism>
<dbReference type="SUPFAM" id="SSF46565">
    <property type="entry name" value="Chaperone J-domain"/>
    <property type="match status" value="1"/>
</dbReference>
<evidence type="ECO:0000256" key="1">
    <source>
        <dbReference type="SAM" id="MobiDB-lite"/>
    </source>
</evidence>
<feature type="region of interest" description="Disordered" evidence="1">
    <location>
        <begin position="182"/>
        <end position="234"/>
    </location>
</feature>
<dbReference type="PRINTS" id="PR00625">
    <property type="entry name" value="JDOMAIN"/>
</dbReference>
<dbReference type="EMBL" id="LK391708">
    <property type="protein sequence ID" value="CDR95208.1"/>
    <property type="molecule type" value="Genomic_DNA"/>
</dbReference>
<dbReference type="PROSITE" id="PS00636">
    <property type="entry name" value="DNAJ_1"/>
    <property type="match status" value="1"/>
</dbReference>
<evidence type="ECO:0000313" key="4">
    <source>
        <dbReference type="Proteomes" id="UP000033188"/>
    </source>
</evidence>
<dbReference type="KEGG" id="bbig:BBBOND_0203660"/>
<evidence type="ECO:0000259" key="2">
    <source>
        <dbReference type="PROSITE" id="PS50076"/>
    </source>
</evidence>
<dbReference type="GO" id="GO:0005634">
    <property type="term" value="C:nucleus"/>
    <property type="evidence" value="ECO:0007669"/>
    <property type="project" value="TreeGrafter"/>
</dbReference>
<dbReference type="Pfam" id="PF00226">
    <property type="entry name" value="DnaJ"/>
    <property type="match status" value="1"/>
</dbReference>
<dbReference type="OrthoDB" id="445556at2759"/>
<accession>A0A061D3P9</accession>
<dbReference type="InterPro" id="IPR052594">
    <property type="entry name" value="J_domain-containing_protein"/>
</dbReference>
<dbReference type="InterPro" id="IPR056453">
    <property type="entry name" value="HTH_DNAJC9"/>
</dbReference>
<keyword evidence="4" id="KW-1185">Reference proteome</keyword>
<dbReference type="InterPro" id="IPR036869">
    <property type="entry name" value="J_dom_sf"/>
</dbReference>
<dbReference type="Proteomes" id="UP000033188">
    <property type="component" value="Chromosome 2"/>
</dbReference>
<dbReference type="GeneID" id="24563749"/>
<evidence type="ECO:0000313" key="3">
    <source>
        <dbReference type="EMBL" id="CDR95208.1"/>
    </source>
</evidence>
<dbReference type="InterPro" id="IPR001623">
    <property type="entry name" value="DnaJ_domain"/>
</dbReference>
<dbReference type="PANTHER" id="PTHR44144">
    <property type="entry name" value="DNAJ HOMOLOG SUBFAMILY C MEMBER 9"/>
    <property type="match status" value="1"/>
</dbReference>
<feature type="compositionally biased region" description="Basic and acidic residues" evidence="1">
    <location>
        <begin position="182"/>
        <end position="196"/>
    </location>
</feature>